<dbReference type="Proteomes" id="UP000271937">
    <property type="component" value="Unassembled WGS sequence"/>
</dbReference>
<accession>A0A3P3WFU7</accession>
<reference evidence="1 2" key="1">
    <citation type="submission" date="2018-11" db="EMBL/GenBank/DDBJ databases">
        <title>Flavobacterium sp. nov., YIM 102600 draft genome.</title>
        <authorList>
            <person name="Li G."/>
            <person name="Jiang Y."/>
        </authorList>
    </citation>
    <scope>NUCLEOTIDE SEQUENCE [LARGE SCALE GENOMIC DNA]</scope>
    <source>
        <strain evidence="1 2">YIM 102600</strain>
    </source>
</reference>
<evidence type="ECO:0000313" key="1">
    <source>
        <dbReference type="EMBL" id="RRJ92916.1"/>
    </source>
</evidence>
<evidence type="ECO:0000313" key="2">
    <source>
        <dbReference type="Proteomes" id="UP000271937"/>
    </source>
</evidence>
<dbReference type="RefSeq" id="WP_125011959.1">
    <property type="nucleotide sequence ID" value="NZ_RQVR01000004.1"/>
</dbReference>
<gene>
    <name evidence="1" type="ORF">EG849_04830</name>
</gene>
<sequence>MTSKISLLEEENKLLKDSIKRNAENFLHSLHLIGIPHSKISKVGRNDSIAVLVHPFDIKLPEYEIYKIENNKKIKIENNNSTFFNYKFKPKSINDNRIKLVIKIPEKNKFVEINGDITIDIEN</sequence>
<dbReference type="OrthoDB" id="1369516at2"/>
<organism evidence="1 2">
    <name type="scientific">Flavobacterium macacae</name>
    <dbReference type="NCBI Taxonomy" id="2488993"/>
    <lineage>
        <taxon>Bacteria</taxon>
        <taxon>Pseudomonadati</taxon>
        <taxon>Bacteroidota</taxon>
        <taxon>Flavobacteriia</taxon>
        <taxon>Flavobacteriales</taxon>
        <taxon>Flavobacteriaceae</taxon>
        <taxon>Flavobacterium</taxon>
    </lineage>
</organism>
<name>A0A3P3WFU7_9FLAO</name>
<protein>
    <submittedName>
        <fullName evidence="1">Uncharacterized protein</fullName>
    </submittedName>
</protein>
<keyword evidence="2" id="KW-1185">Reference proteome</keyword>
<comment type="caution">
    <text evidence="1">The sequence shown here is derived from an EMBL/GenBank/DDBJ whole genome shotgun (WGS) entry which is preliminary data.</text>
</comment>
<dbReference type="AlphaFoldDB" id="A0A3P3WFU7"/>
<proteinExistence type="predicted"/>
<dbReference type="EMBL" id="RQVR01000004">
    <property type="protein sequence ID" value="RRJ92916.1"/>
    <property type="molecule type" value="Genomic_DNA"/>
</dbReference>